<dbReference type="InterPro" id="IPR000085">
    <property type="entry name" value="RuvA"/>
</dbReference>
<dbReference type="SUPFAM" id="SSF50249">
    <property type="entry name" value="Nucleic acid-binding proteins"/>
    <property type="match status" value="1"/>
</dbReference>
<feature type="domain" description="Helix-hairpin-helix DNA-binding motif class 1" evidence="7">
    <location>
        <begin position="107"/>
        <end position="126"/>
    </location>
</feature>
<dbReference type="GO" id="GO:0000400">
    <property type="term" value="F:four-way junction DNA binding"/>
    <property type="evidence" value="ECO:0007669"/>
    <property type="project" value="UniProtKB-UniRule"/>
</dbReference>
<evidence type="ECO:0000259" key="7">
    <source>
        <dbReference type="SMART" id="SM00278"/>
    </source>
</evidence>
<dbReference type="GO" id="GO:0005737">
    <property type="term" value="C:cytoplasm"/>
    <property type="evidence" value="ECO:0007669"/>
    <property type="project" value="UniProtKB-SubCell"/>
</dbReference>
<reference evidence="8 9" key="1">
    <citation type="submission" date="2016-11" db="EMBL/GenBank/DDBJ databases">
        <authorList>
            <person name="Jaros S."/>
            <person name="Januszkiewicz K."/>
            <person name="Wedrychowicz H."/>
        </authorList>
    </citation>
    <scope>NUCLEOTIDE SEQUENCE [LARGE SCALE GENOMIC DNA]</scope>
    <source>
        <strain evidence="8 9">DSM 17477</strain>
    </source>
</reference>
<dbReference type="Pfam" id="PF01330">
    <property type="entry name" value="RuvA_N"/>
    <property type="match status" value="1"/>
</dbReference>
<sequence length="195" mass="21422">MYSYIKGTIKSSSENHLVIENGGIGYSINTSMNTVRNSKLNEEATVHTYLYVREDIISIYGFASIQELELFKNLIKISGVGPKAGLSILSLSDVNTLKYSIFNGDYKFISKASGIGKKTAEKIIIELKDKVKDEFSGSEINVGIEYPAQDSEFLMEALTSLGFNSNEAKKALNAIDRTGLTDDQVLKIALKKMGS</sequence>
<dbReference type="GO" id="GO:0005524">
    <property type="term" value="F:ATP binding"/>
    <property type="evidence" value="ECO:0007669"/>
    <property type="project" value="InterPro"/>
</dbReference>
<dbReference type="RefSeq" id="WP_073047423.1">
    <property type="nucleotide sequence ID" value="NZ_FQZL01000006.1"/>
</dbReference>
<gene>
    <name evidence="6" type="primary">ruvA</name>
    <name evidence="8" type="ORF">SAMN02745751_00763</name>
</gene>
<proteinExistence type="inferred from homology"/>
<evidence type="ECO:0000256" key="2">
    <source>
        <dbReference type="ARBA" id="ARBA00022763"/>
    </source>
</evidence>
<dbReference type="OrthoDB" id="5293449at2"/>
<evidence type="ECO:0000256" key="3">
    <source>
        <dbReference type="ARBA" id="ARBA00023125"/>
    </source>
</evidence>
<dbReference type="HAMAP" id="MF_00031">
    <property type="entry name" value="DNA_HJ_migration_RuvA"/>
    <property type="match status" value="1"/>
</dbReference>
<protein>
    <recommendedName>
        <fullName evidence="6">Holliday junction branch migration complex subunit RuvA</fullName>
    </recommendedName>
</protein>
<dbReference type="EMBL" id="FQZL01000006">
    <property type="protein sequence ID" value="SHI67532.1"/>
    <property type="molecule type" value="Genomic_DNA"/>
</dbReference>
<dbReference type="CDD" id="cd14332">
    <property type="entry name" value="UBA_RuvA_C"/>
    <property type="match status" value="1"/>
</dbReference>
<dbReference type="InterPro" id="IPR010994">
    <property type="entry name" value="RuvA_2-like"/>
</dbReference>
<dbReference type="InterPro" id="IPR036267">
    <property type="entry name" value="RuvA_C_sf"/>
</dbReference>
<dbReference type="GO" id="GO:0009378">
    <property type="term" value="F:four-way junction helicase activity"/>
    <property type="evidence" value="ECO:0007669"/>
    <property type="project" value="InterPro"/>
</dbReference>
<dbReference type="Gene3D" id="1.10.150.20">
    <property type="entry name" value="5' to 3' exonuclease, C-terminal subdomain"/>
    <property type="match status" value="1"/>
</dbReference>
<dbReference type="Pfam" id="PF07499">
    <property type="entry name" value="RuvA_C"/>
    <property type="match status" value="1"/>
</dbReference>
<dbReference type="InterPro" id="IPR013849">
    <property type="entry name" value="DNA_helicase_Holl-junc_RuvA_I"/>
</dbReference>
<evidence type="ECO:0000256" key="6">
    <source>
        <dbReference type="HAMAP-Rule" id="MF_00031"/>
    </source>
</evidence>
<dbReference type="GO" id="GO:0006281">
    <property type="term" value="P:DNA repair"/>
    <property type="evidence" value="ECO:0007669"/>
    <property type="project" value="UniProtKB-UniRule"/>
</dbReference>
<keyword evidence="9" id="KW-1185">Reference proteome</keyword>
<dbReference type="InterPro" id="IPR003583">
    <property type="entry name" value="Hlx-hairpin-Hlx_DNA-bd_motif"/>
</dbReference>
<dbReference type="Proteomes" id="UP000184052">
    <property type="component" value="Unassembled WGS sequence"/>
</dbReference>
<evidence type="ECO:0000313" key="8">
    <source>
        <dbReference type="EMBL" id="SHI67532.1"/>
    </source>
</evidence>
<keyword evidence="8" id="KW-0378">Hydrolase</keyword>
<accession>A0A1M6D2Q4</accession>
<keyword evidence="3 6" id="KW-0238">DNA-binding</keyword>
<evidence type="ECO:0000256" key="4">
    <source>
        <dbReference type="ARBA" id="ARBA00023172"/>
    </source>
</evidence>
<evidence type="ECO:0000256" key="5">
    <source>
        <dbReference type="ARBA" id="ARBA00023204"/>
    </source>
</evidence>
<dbReference type="GO" id="GO:0048476">
    <property type="term" value="C:Holliday junction resolvase complex"/>
    <property type="evidence" value="ECO:0007669"/>
    <property type="project" value="UniProtKB-UniRule"/>
</dbReference>
<dbReference type="Pfam" id="PF14520">
    <property type="entry name" value="HHH_5"/>
    <property type="match status" value="1"/>
</dbReference>
<comment type="caution">
    <text evidence="6">Lacks conserved residue(s) required for the propagation of feature annotation.</text>
</comment>
<dbReference type="Gene3D" id="2.40.50.140">
    <property type="entry name" value="Nucleic acid-binding proteins"/>
    <property type="match status" value="1"/>
</dbReference>
<dbReference type="InterPro" id="IPR011114">
    <property type="entry name" value="RuvA_C"/>
</dbReference>
<organism evidence="8 9">
    <name type="scientific">Dethiosulfatibacter aminovorans DSM 17477</name>
    <dbReference type="NCBI Taxonomy" id="1121476"/>
    <lineage>
        <taxon>Bacteria</taxon>
        <taxon>Bacillati</taxon>
        <taxon>Bacillota</taxon>
        <taxon>Tissierellia</taxon>
        <taxon>Dethiosulfatibacter</taxon>
    </lineage>
</organism>
<keyword evidence="2 6" id="KW-0227">DNA damage</keyword>
<dbReference type="SMART" id="SM00278">
    <property type="entry name" value="HhH1"/>
    <property type="match status" value="2"/>
</dbReference>
<feature type="domain" description="Helix-hairpin-helix DNA-binding motif class 1" evidence="7">
    <location>
        <begin position="72"/>
        <end position="91"/>
    </location>
</feature>
<dbReference type="InterPro" id="IPR012340">
    <property type="entry name" value="NA-bd_OB-fold"/>
</dbReference>
<dbReference type="GO" id="GO:0006310">
    <property type="term" value="P:DNA recombination"/>
    <property type="evidence" value="ECO:0007669"/>
    <property type="project" value="UniProtKB-UniRule"/>
</dbReference>
<dbReference type="SUPFAM" id="SSF46929">
    <property type="entry name" value="DNA helicase RuvA subunit, C-terminal domain"/>
    <property type="match status" value="1"/>
</dbReference>
<dbReference type="Gene3D" id="1.10.8.10">
    <property type="entry name" value="DNA helicase RuvA subunit, C-terminal domain"/>
    <property type="match status" value="1"/>
</dbReference>
<dbReference type="GO" id="GO:0009379">
    <property type="term" value="C:Holliday junction helicase complex"/>
    <property type="evidence" value="ECO:0007669"/>
    <property type="project" value="InterPro"/>
</dbReference>
<dbReference type="NCBIfam" id="TIGR00084">
    <property type="entry name" value="ruvA"/>
    <property type="match status" value="1"/>
</dbReference>
<feature type="region of interest" description="Domain III" evidence="6">
    <location>
        <begin position="152"/>
        <end position="195"/>
    </location>
</feature>
<keyword evidence="1 6" id="KW-0963">Cytoplasm</keyword>
<comment type="subcellular location">
    <subcellularLocation>
        <location evidence="6">Cytoplasm</location>
    </subcellularLocation>
</comment>
<comment type="similarity">
    <text evidence="6">Belongs to the RuvA family.</text>
</comment>
<dbReference type="SUPFAM" id="SSF47781">
    <property type="entry name" value="RuvA domain 2-like"/>
    <property type="match status" value="1"/>
</dbReference>
<dbReference type="AlphaFoldDB" id="A0A1M6D2Q4"/>
<comment type="function">
    <text evidence="6">The RuvA-RuvB-RuvC complex processes Holliday junction (HJ) DNA during genetic recombination and DNA repair, while the RuvA-RuvB complex plays an important role in the rescue of blocked DNA replication forks via replication fork reversal (RFR). RuvA specifically binds to HJ cruciform DNA, conferring on it an open structure. The RuvB hexamer acts as an ATP-dependent pump, pulling dsDNA into and through the RuvAB complex. HJ branch migration allows RuvC to scan DNA until it finds its consensus sequence, where it cleaves and resolves the cruciform DNA.</text>
</comment>
<comment type="subunit">
    <text evidence="6">Homotetramer. Forms an RuvA(8)-RuvB(12)-Holliday junction (HJ) complex. HJ DNA is sandwiched between 2 RuvA tetramers; dsDNA enters through RuvA and exits via RuvB. An RuvB hexamer assembles on each DNA strand where it exits the tetramer. Each RuvB hexamer is contacted by two RuvA subunits (via domain III) on 2 adjacent RuvB subunits; this complex drives branch migration. In the full resolvosome a probable DNA-RuvA(4)-RuvB(12)-RuvC(2) complex forms which resolves the HJ.</text>
</comment>
<keyword evidence="5 6" id="KW-0234">DNA repair</keyword>
<evidence type="ECO:0000313" key="9">
    <source>
        <dbReference type="Proteomes" id="UP000184052"/>
    </source>
</evidence>
<evidence type="ECO:0000256" key="1">
    <source>
        <dbReference type="ARBA" id="ARBA00022490"/>
    </source>
</evidence>
<keyword evidence="8" id="KW-0067">ATP-binding</keyword>
<keyword evidence="4 6" id="KW-0233">DNA recombination</keyword>
<keyword evidence="8" id="KW-0347">Helicase</keyword>
<name>A0A1M6D2Q4_9FIRM</name>
<keyword evidence="8" id="KW-0547">Nucleotide-binding</keyword>
<comment type="domain">
    <text evidence="6">Has three domains with a flexible linker between the domains II and III and assumes an 'L' shape. Domain III is highly mobile and contacts RuvB.</text>
</comment>
<dbReference type="STRING" id="1121476.SAMN02745751_00763"/>